<name>A0A6V7GZ21_9HYME</name>
<proteinExistence type="predicted"/>
<feature type="non-terminal residue" evidence="2">
    <location>
        <position position="70"/>
    </location>
</feature>
<gene>
    <name evidence="2" type="ORF">MHI_LOCUS213280</name>
</gene>
<evidence type="ECO:0000313" key="2">
    <source>
        <dbReference type="EMBL" id="CAD1471137.1"/>
    </source>
</evidence>
<dbReference type="OrthoDB" id="10249565at2759"/>
<feature type="non-terminal residue" evidence="2">
    <location>
        <position position="1"/>
    </location>
</feature>
<dbReference type="Proteomes" id="UP000752696">
    <property type="component" value="Unassembled WGS sequence"/>
</dbReference>
<organism evidence="2 3">
    <name type="scientific">Heterotrigona itama</name>
    <dbReference type="NCBI Taxonomy" id="395501"/>
    <lineage>
        <taxon>Eukaryota</taxon>
        <taxon>Metazoa</taxon>
        <taxon>Ecdysozoa</taxon>
        <taxon>Arthropoda</taxon>
        <taxon>Hexapoda</taxon>
        <taxon>Insecta</taxon>
        <taxon>Pterygota</taxon>
        <taxon>Neoptera</taxon>
        <taxon>Endopterygota</taxon>
        <taxon>Hymenoptera</taxon>
        <taxon>Apocrita</taxon>
        <taxon>Aculeata</taxon>
        <taxon>Apoidea</taxon>
        <taxon>Anthophila</taxon>
        <taxon>Apidae</taxon>
        <taxon>Heterotrigona</taxon>
    </lineage>
</organism>
<dbReference type="AlphaFoldDB" id="A0A6V7GZ21"/>
<keyword evidence="3" id="KW-1185">Reference proteome</keyword>
<dbReference type="EMBL" id="CAJDYZ010004250">
    <property type="protein sequence ID" value="CAD1471137.1"/>
    <property type="molecule type" value="Genomic_DNA"/>
</dbReference>
<protein>
    <submittedName>
        <fullName evidence="2">Uncharacterized protein</fullName>
    </submittedName>
</protein>
<comment type="caution">
    <text evidence="2">The sequence shown here is derived from an EMBL/GenBank/DDBJ whole genome shotgun (WGS) entry which is preliminary data.</text>
</comment>
<feature type="region of interest" description="Disordered" evidence="1">
    <location>
        <begin position="46"/>
        <end position="70"/>
    </location>
</feature>
<sequence>AVGRDPPAARCLVAWLKGWGGRVMTGLPGGRRVKDEGAGSLCCGRSMQQRCPQPQQQQQQPPVPSNIAFA</sequence>
<accession>A0A6V7GZ21</accession>
<reference evidence="2" key="1">
    <citation type="submission" date="2020-07" db="EMBL/GenBank/DDBJ databases">
        <authorList>
            <person name="Nazaruddin N."/>
        </authorList>
    </citation>
    <scope>NUCLEOTIDE SEQUENCE</scope>
</reference>
<evidence type="ECO:0000256" key="1">
    <source>
        <dbReference type="SAM" id="MobiDB-lite"/>
    </source>
</evidence>
<feature type="compositionally biased region" description="Low complexity" evidence="1">
    <location>
        <begin position="48"/>
        <end position="60"/>
    </location>
</feature>
<evidence type="ECO:0000313" key="3">
    <source>
        <dbReference type="Proteomes" id="UP000752696"/>
    </source>
</evidence>